<dbReference type="EMBL" id="KV784386">
    <property type="protein sequence ID" value="OEU07440.1"/>
    <property type="molecule type" value="Genomic_DNA"/>
</dbReference>
<dbReference type="Proteomes" id="UP000095751">
    <property type="component" value="Unassembled WGS sequence"/>
</dbReference>
<evidence type="ECO:0000313" key="4">
    <source>
        <dbReference type="Proteomes" id="UP000095751"/>
    </source>
</evidence>
<dbReference type="OrthoDB" id="426718at2759"/>
<dbReference type="PANTHER" id="PTHR45856:SF24">
    <property type="entry name" value="FUNGAL LIPASE-LIKE DOMAIN-CONTAINING PROTEIN"/>
    <property type="match status" value="1"/>
</dbReference>
<name>A0A1E7ENC3_9STRA</name>
<keyword evidence="4" id="KW-1185">Reference proteome</keyword>
<proteinExistence type="predicted"/>
<evidence type="ECO:0000313" key="3">
    <source>
        <dbReference type="EMBL" id="OEU07440.1"/>
    </source>
</evidence>
<dbReference type="AlphaFoldDB" id="A0A1E7ENC3"/>
<dbReference type="Pfam" id="PF01764">
    <property type="entry name" value="Lipase_3"/>
    <property type="match status" value="1"/>
</dbReference>
<evidence type="ECO:0000256" key="1">
    <source>
        <dbReference type="SAM" id="MobiDB-lite"/>
    </source>
</evidence>
<feature type="region of interest" description="Disordered" evidence="1">
    <location>
        <begin position="1"/>
        <end position="50"/>
    </location>
</feature>
<feature type="domain" description="Fungal lipase-type" evidence="2">
    <location>
        <begin position="232"/>
        <end position="408"/>
    </location>
</feature>
<feature type="compositionally biased region" description="Basic and acidic residues" evidence="1">
    <location>
        <begin position="77"/>
        <end position="93"/>
    </location>
</feature>
<dbReference type="InParanoid" id="A0A1E7ENC3"/>
<feature type="region of interest" description="Disordered" evidence="1">
    <location>
        <begin position="573"/>
        <end position="621"/>
    </location>
</feature>
<reference evidence="3 4" key="1">
    <citation type="submission" date="2016-09" db="EMBL/GenBank/DDBJ databases">
        <title>Extensive genetic diversity and differential bi-allelic expression allows diatom success in the polar Southern Ocean.</title>
        <authorList>
            <consortium name="DOE Joint Genome Institute"/>
            <person name="Mock T."/>
            <person name="Otillar R.P."/>
            <person name="Strauss J."/>
            <person name="Dupont C."/>
            <person name="Frickenhaus S."/>
            <person name="Maumus F."/>
            <person name="Mcmullan M."/>
            <person name="Sanges R."/>
            <person name="Schmutz J."/>
            <person name="Toseland A."/>
            <person name="Valas R."/>
            <person name="Veluchamy A."/>
            <person name="Ward B.J."/>
            <person name="Allen A."/>
            <person name="Barry K."/>
            <person name="Falciatore A."/>
            <person name="Ferrante M."/>
            <person name="Fortunato A.E."/>
            <person name="Gloeckner G."/>
            <person name="Gruber A."/>
            <person name="Hipkin R."/>
            <person name="Janech M."/>
            <person name="Kroth P."/>
            <person name="Leese F."/>
            <person name="Lindquist E."/>
            <person name="Lyon B.R."/>
            <person name="Martin J."/>
            <person name="Mayer C."/>
            <person name="Parker M."/>
            <person name="Quesneville H."/>
            <person name="Raymond J."/>
            <person name="Uhlig C."/>
            <person name="Valentin K.U."/>
            <person name="Worden A.Z."/>
            <person name="Armbrust E.V."/>
            <person name="Bowler C."/>
            <person name="Green B."/>
            <person name="Moulton V."/>
            <person name="Van Oosterhout C."/>
            <person name="Grigoriev I."/>
        </authorList>
    </citation>
    <scope>NUCLEOTIDE SEQUENCE [LARGE SCALE GENOMIC DNA]</scope>
    <source>
        <strain evidence="3 4">CCMP1102</strain>
    </source>
</reference>
<feature type="compositionally biased region" description="Acidic residues" evidence="1">
    <location>
        <begin position="608"/>
        <end position="621"/>
    </location>
</feature>
<protein>
    <submittedName>
        <fullName evidence="3">Alpha/beta-hydrolase</fullName>
    </submittedName>
</protein>
<gene>
    <name evidence="3" type="ORF">FRACYDRAFT_251245</name>
</gene>
<feature type="compositionally biased region" description="Polar residues" evidence="1">
    <location>
        <begin position="573"/>
        <end position="591"/>
    </location>
</feature>
<dbReference type="Gene3D" id="3.40.50.1820">
    <property type="entry name" value="alpha/beta hydrolase"/>
    <property type="match status" value="1"/>
</dbReference>
<dbReference type="KEGG" id="fcy:FRACYDRAFT_251245"/>
<dbReference type="InterPro" id="IPR029058">
    <property type="entry name" value="AB_hydrolase_fold"/>
</dbReference>
<dbReference type="GO" id="GO:0016787">
    <property type="term" value="F:hydrolase activity"/>
    <property type="evidence" value="ECO:0007669"/>
    <property type="project" value="UniProtKB-KW"/>
</dbReference>
<dbReference type="SUPFAM" id="SSF53474">
    <property type="entry name" value="alpha/beta-Hydrolases"/>
    <property type="match status" value="1"/>
</dbReference>
<feature type="region of interest" description="Disordered" evidence="1">
    <location>
        <begin position="73"/>
        <end position="118"/>
    </location>
</feature>
<keyword evidence="3" id="KW-0378">Hydrolase</keyword>
<dbReference type="PANTHER" id="PTHR45856">
    <property type="entry name" value="ALPHA/BETA-HYDROLASES SUPERFAMILY PROTEIN"/>
    <property type="match status" value="1"/>
</dbReference>
<accession>A0A1E7ENC3</accession>
<feature type="compositionally biased region" description="Low complexity" evidence="1">
    <location>
        <begin position="7"/>
        <end position="43"/>
    </location>
</feature>
<dbReference type="GO" id="GO:0006629">
    <property type="term" value="P:lipid metabolic process"/>
    <property type="evidence" value="ECO:0007669"/>
    <property type="project" value="InterPro"/>
</dbReference>
<evidence type="ECO:0000259" key="2">
    <source>
        <dbReference type="Pfam" id="PF01764"/>
    </source>
</evidence>
<sequence length="621" mass="69417">MKKKMGSSSMSSSFEQPSSSLRPSSSSSLLTGSFPTRSNTNTKKLSKEKLEKDKKVCKDFNLKTNESKGRKITKRRSIFDLRTSKMRTSKTDDDLSDGSSGSNPGGERNMTGTKQGRLYDTRHAYKPGGLIVDEMIYGIKMAHLSCTDDSDTRLVGSSANSIAALVHLVEGNDMNGSPIEHPEIFIKLKLSEILKQKFSLNLDCWIDESGVRKGRPVDTQGYIASNEDIIILSYRFSTSLFDWIANFNIKSSEWEPAVDEALGHAGLMSSCGGWFTKFCTTKEGKPRVHTSYYNNFIYTIPMIREHIINKLMKKDGTPKKVYVVGCSLGAAISQIAFCFILEEMTPYLKDPNFMNHKLISVTAGCPRVGDRKFRKVMMKRMALLKPLNRAVICRCVYNNDIVPHAPPNVLKFHHLDKLVYITKNGDNLIINPNMSKIFTKFGELQKIYTTLFNKKKVEVTENVEENIHKAQDTIHEVQDNIAENIHEVQDNIADAITKKEGHQRISSGTAASDVVAAVAKGNAEEEKEKRKTAFEIECEHALEGIHDHMPYWYMTFLEKIRDEQNAMFSSDNDAAVTPATSNGNNHGSDLMTSIREDPAKEESAPQETESDGDDGVDVAAC</sequence>
<dbReference type="InterPro" id="IPR051218">
    <property type="entry name" value="Sec_MonoDiacylglyc_Lipase"/>
</dbReference>
<organism evidence="3 4">
    <name type="scientific">Fragilariopsis cylindrus CCMP1102</name>
    <dbReference type="NCBI Taxonomy" id="635003"/>
    <lineage>
        <taxon>Eukaryota</taxon>
        <taxon>Sar</taxon>
        <taxon>Stramenopiles</taxon>
        <taxon>Ochrophyta</taxon>
        <taxon>Bacillariophyta</taxon>
        <taxon>Bacillariophyceae</taxon>
        <taxon>Bacillariophycidae</taxon>
        <taxon>Bacillariales</taxon>
        <taxon>Bacillariaceae</taxon>
        <taxon>Fragilariopsis</taxon>
    </lineage>
</organism>
<feature type="compositionally biased region" description="Low complexity" evidence="1">
    <location>
        <begin position="97"/>
        <end position="106"/>
    </location>
</feature>
<dbReference type="CDD" id="cd00519">
    <property type="entry name" value="Lipase_3"/>
    <property type="match status" value="1"/>
</dbReference>
<dbReference type="InterPro" id="IPR002921">
    <property type="entry name" value="Fungal_lipase-type"/>
</dbReference>
<feature type="compositionally biased region" description="Basic and acidic residues" evidence="1">
    <location>
        <begin position="594"/>
        <end position="603"/>
    </location>
</feature>